<evidence type="ECO:0000313" key="5">
    <source>
        <dbReference type="EMBL" id="KAG7174163.1"/>
    </source>
</evidence>
<keyword evidence="6" id="KW-1185">Reference proteome</keyword>
<dbReference type="InterPro" id="IPR001846">
    <property type="entry name" value="VWF_type-D"/>
</dbReference>
<dbReference type="InterPro" id="IPR036084">
    <property type="entry name" value="Ser_inhib-like_sf"/>
</dbReference>
<evidence type="ECO:0000313" key="6">
    <source>
        <dbReference type="Proteomes" id="UP000747542"/>
    </source>
</evidence>
<dbReference type="PROSITE" id="PS51233">
    <property type="entry name" value="VWFD"/>
    <property type="match status" value="2"/>
</dbReference>
<dbReference type="InterPro" id="IPR002919">
    <property type="entry name" value="TIL_dom"/>
</dbReference>
<organism evidence="5 6">
    <name type="scientific">Homarus americanus</name>
    <name type="common">American lobster</name>
    <dbReference type="NCBI Taxonomy" id="6706"/>
    <lineage>
        <taxon>Eukaryota</taxon>
        <taxon>Metazoa</taxon>
        <taxon>Ecdysozoa</taxon>
        <taxon>Arthropoda</taxon>
        <taxon>Crustacea</taxon>
        <taxon>Multicrustacea</taxon>
        <taxon>Malacostraca</taxon>
        <taxon>Eumalacostraca</taxon>
        <taxon>Eucarida</taxon>
        <taxon>Decapoda</taxon>
        <taxon>Pleocyemata</taxon>
        <taxon>Astacidea</taxon>
        <taxon>Nephropoidea</taxon>
        <taxon>Nephropidae</taxon>
        <taxon>Homarus</taxon>
    </lineage>
</organism>
<keyword evidence="3" id="KW-0325">Glycoprotein</keyword>
<dbReference type="SMART" id="SM00216">
    <property type="entry name" value="VWD"/>
    <property type="match status" value="1"/>
</dbReference>
<evidence type="ECO:0000259" key="4">
    <source>
        <dbReference type="PROSITE" id="PS51233"/>
    </source>
</evidence>
<protein>
    <submittedName>
        <fullName evidence="5">Mucin-5AC-like 1</fullName>
    </submittedName>
</protein>
<dbReference type="SMART" id="SM00832">
    <property type="entry name" value="C8"/>
    <property type="match status" value="1"/>
</dbReference>
<dbReference type="GO" id="GO:0031012">
    <property type="term" value="C:extracellular matrix"/>
    <property type="evidence" value="ECO:0007669"/>
    <property type="project" value="TreeGrafter"/>
</dbReference>
<dbReference type="Pfam" id="PF08742">
    <property type="entry name" value="C8"/>
    <property type="match status" value="1"/>
</dbReference>
<dbReference type="GO" id="GO:0005615">
    <property type="term" value="C:extracellular space"/>
    <property type="evidence" value="ECO:0007669"/>
    <property type="project" value="TreeGrafter"/>
</dbReference>
<dbReference type="SMART" id="SM00215">
    <property type="entry name" value="VWC_out"/>
    <property type="match status" value="1"/>
</dbReference>
<evidence type="ECO:0000256" key="3">
    <source>
        <dbReference type="ARBA" id="ARBA00023180"/>
    </source>
</evidence>
<dbReference type="SUPFAM" id="SSF57567">
    <property type="entry name" value="Serine protease inhibitors"/>
    <property type="match status" value="1"/>
</dbReference>
<dbReference type="InterPro" id="IPR014853">
    <property type="entry name" value="VWF/SSPO/ZAN-like_Cys-rich_dom"/>
</dbReference>
<dbReference type="Pfam" id="PF00094">
    <property type="entry name" value="VWD"/>
    <property type="match status" value="2"/>
</dbReference>
<dbReference type="Gene3D" id="2.10.25.10">
    <property type="entry name" value="Laminin"/>
    <property type="match status" value="1"/>
</dbReference>
<evidence type="ECO:0000256" key="2">
    <source>
        <dbReference type="ARBA" id="ARBA00023157"/>
    </source>
</evidence>
<dbReference type="InterPro" id="IPR001007">
    <property type="entry name" value="VWF_dom"/>
</dbReference>
<dbReference type="Pfam" id="PF01826">
    <property type="entry name" value="TIL"/>
    <property type="match status" value="1"/>
</dbReference>
<dbReference type="PANTHER" id="PTHR11339">
    <property type="entry name" value="EXTRACELLULAR MATRIX GLYCOPROTEIN RELATED"/>
    <property type="match status" value="1"/>
</dbReference>
<gene>
    <name evidence="5" type="primary">MUC5AC-L1</name>
    <name evidence="5" type="ORF">Hamer_G003055</name>
</gene>
<dbReference type="PANTHER" id="PTHR11339:SF386">
    <property type="entry name" value="HEMOLECTIN, ISOFORM A"/>
    <property type="match status" value="1"/>
</dbReference>
<sequence>MEFGCTLWCPEGVEFDFPVADMYNCDYATGVWSPSPTPKCDYGFFSMTPIPIDVTPGEFPSVLGMKQSVSTTTQKIKKLPGSCFTWSGSHYKSFDGKVYSFKSSCPYTLLQDSTHGTFTVNLQTEDGCEGPSCRKVIQIFLEDDQYVLQASESGQPSLAYRNTNLAIPGQMNGVVSERVAHYVVVKVSGFGLTIKWDMKNLVVTEISELLWNRTSGLCGRRDGNMDNDWSYADGTQETNMNSYLQAWQAKTLGDQCLDRPNTKHPCGRRSMASEADKFCYRLLLSQPLVDGGDGHSFTILAVVDVEPYINACRWDYCDCDSQDREACACESFAAFYKECTSVGSDIPGGWRSHDLCLTECGPGKVYNPCMSTIQSRCGQPSDGVAPDFCVEGCDCPEGLMLHQDLCIPASDCPCTYRNKEYSAGDTIPNDCNSCTCLGGEWVCTEVKCGSRCAAVGDPHYTTFDGRRFDFMGKCSYYLVQGQDFSIEAENTPCAGAVSEVSTLFLLLSRYLLTLVKSEPMKCV</sequence>
<feature type="domain" description="VWFD" evidence="4">
    <location>
        <begin position="81"/>
        <end position="257"/>
    </location>
</feature>
<dbReference type="CDD" id="cd19941">
    <property type="entry name" value="TIL"/>
    <property type="match status" value="1"/>
</dbReference>
<keyword evidence="2" id="KW-1015">Disulfide bond</keyword>
<evidence type="ECO:0000256" key="1">
    <source>
        <dbReference type="ARBA" id="ARBA00022737"/>
    </source>
</evidence>
<accession>A0A8J5N6L6</accession>
<dbReference type="Pfam" id="PF23244">
    <property type="entry name" value="VWF"/>
    <property type="match status" value="1"/>
</dbReference>
<dbReference type="EMBL" id="JAHLQT010007678">
    <property type="protein sequence ID" value="KAG7174163.1"/>
    <property type="molecule type" value="Genomic_DNA"/>
</dbReference>
<comment type="caution">
    <text evidence="5">The sequence shown here is derived from an EMBL/GenBank/DDBJ whole genome shotgun (WGS) entry which is preliminary data.</text>
</comment>
<proteinExistence type="predicted"/>
<reference evidence="5" key="1">
    <citation type="journal article" date="2021" name="Sci. Adv.">
        <title>The American lobster genome reveals insights on longevity, neural, and immune adaptations.</title>
        <authorList>
            <person name="Polinski J.M."/>
            <person name="Zimin A.V."/>
            <person name="Clark K.F."/>
            <person name="Kohn A.B."/>
            <person name="Sadowski N."/>
            <person name="Timp W."/>
            <person name="Ptitsyn A."/>
            <person name="Khanna P."/>
            <person name="Romanova D.Y."/>
            <person name="Williams P."/>
            <person name="Greenwood S.J."/>
            <person name="Moroz L.L."/>
            <person name="Walt D.R."/>
            <person name="Bodnar A.G."/>
        </authorList>
    </citation>
    <scope>NUCLEOTIDE SEQUENCE</scope>
    <source>
        <strain evidence="5">GMGI-L3</strain>
    </source>
</reference>
<dbReference type="AlphaFoldDB" id="A0A8J5N6L6"/>
<feature type="domain" description="VWFD" evidence="4">
    <location>
        <begin position="450"/>
        <end position="523"/>
    </location>
</feature>
<name>A0A8J5N6L6_HOMAM</name>
<keyword evidence="1" id="KW-0677">Repeat</keyword>
<dbReference type="InterPro" id="IPR050780">
    <property type="entry name" value="Mucin_vWF_Thrombospondin_sf"/>
</dbReference>
<dbReference type="Proteomes" id="UP000747542">
    <property type="component" value="Unassembled WGS sequence"/>
</dbReference>